<dbReference type="EMBL" id="AYKW01000056">
    <property type="protein sequence ID" value="PIL24704.1"/>
    <property type="molecule type" value="Genomic_DNA"/>
</dbReference>
<evidence type="ECO:0000313" key="1">
    <source>
        <dbReference type="EMBL" id="PIL24704.1"/>
    </source>
</evidence>
<evidence type="ECO:0000313" key="2">
    <source>
        <dbReference type="Proteomes" id="UP000230002"/>
    </source>
</evidence>
<keyword evidence="2" id="KW-1185">Reference proteome</keyword>
<sequence>MRSRSHRLSRRANAGAFPTLPPILKLHLDVVALICDHLHPTDVLSLSRTCKEIHRFLHVKPSRWAWRAAFRNVEGLPACPKWLPEPQYATLCFEEFCTRCLATDPASTSSLWPFGVRYCLPCRNAMLTAKPFKNFPDVATLGLKLRATELFPGLLTGPALSKKVLSFHVPEVEKLRKDVTKFIGNGDQALATTSIRTLLDEKTKNTKERLEFALECKRWMYLWRREQERIAHELRLKRRQDVFQKLELLGYSNEVRDLGLHQQGLTGEVLAFVQQARALNDREWNMIRPVFVTFMEDRRVLGGRVTYIRLLRSRLRLLQLKLFAYLHEGDRKDKRVGGARMFPTVLDLLDVKDAAYLVSLPEGALLMPHFWPAHLPGLIDAWERGRGEVLLSLLHKLEDSSSSTGIFAHGPSVHGTPTSVTTRSVAATSSSPLSHPAALFWCNACMSLVSGVIAFSHACCYGRADHDHAEIFTDLTPLVNGRFSQVVTTSDSNHSLFEKTVVAFSDGILPWSPEHLHGCVPVVRSILRACGVELQDLPREIQKVASSRFACTACSQVGKSVLAMGWLRAVSHAFEVHEGQEGSWVRLPHKLEEKAKHVEYTSVKIFTAELDAHTRWECSRCAWDVPQAGLAYTWPQLVNHFNVYHPMTLLGPMWYRPSEDTAPFMYPAVHFVTRGAEGEIDDDIFQAFPRRHLFTPYKLAADTWVQLGL</sequence>
<proteinExistence type="predicted"/>
<protein>
    <recommendedName>
        <fullName evidence="3">F-box domain-containing protein</fullName>
    </recommendedName>
</protein>
<evidence type="ECO:0008006" key="3">
    <source>
        <dbReference type="Google" id="ProtNLM"/>
    </source>
</evidence>
<organism evidence="1 2">
    <name type="scientific">Ganoderma sinense ZZ0214-1</name>
    <dbReference type="NCBI Taxonomy" id="1077348"/>
    <lineage>
        <taxon>Eukaryota</taxon>
        <taxon>Fungi</taxon>
        <taxon>Dikarya</taxon>
        <taxon>Basidiomycota</taxon>
        <taxon>Agaricomycotina</taxon>
        <taxon>Agaricomycetes</taxon>
        <taxon>Polyporales</taxon>
        <taxon>Polyporaceae</taxon>
        <taxon>Ganoderma</taxon>
    </lineage>
</organism>
<comment type="caution">
    <text evidence="1">The sequence shown here is derived from an EMBL/GenBank/DDBJ whole genome shotgun (WGS) entry which is preliminary data.</text>
</comment>
<dbReference type="Proteomes" id="UP000230002">
    <property type="component" value="Unassembled WGS sequence"/>
</dbReference>
<dbReference type="AlphaFoldDB" id="A0A2G8RT93"/>
<dbReference type="InterPro" id="IPR036047">
    <property type="entry name" value="F-box-like_dom_sf"/>
</dbReference>
<accession>A0A2G8RT93</accession>
<dbReference type="SUPFAM" id="SSF81383">
    <property type="entry name" value="F-box domain"/>
    <property type="match status" value="1"/>
</dbReference>
<gene>
    <name evidence="1" type="ORF">GSI_12590</name>
</gene>
<reference evidence="1 2" key="1">
    <citation type="journal article" date="2015" name="Sci. Rep.">
        <title>Chromosome-level genome map provides insights into diverse defense mechanisms in the medicinal fungus Ganoderma sinense.</title>
        <authorList>
            <person name="Zhu Y."/>
            <person name="Xu J."/>
            <person name="Sun C."/>
            <person name="Zhou S."/>
            <person name="Xu H."/>
            <person name="Nelson D.R."/>
            <person name="Qian J."/>
            <person name="Song J."/>
            <person name="Luo H."/>
            <person name="Xiang L."/>
            <person name="Li Y."/>
            <person name="Xu Z."/>
            <person name="Ji A."/>
            <person name="Wang L."/>
            <person name="Lu S."/>
            <person name="Hayward A."/>
            <person name="Sun W."/>
            <person name="Li X."/>
            <person name="Schwartz D.C."/>
            <person name="Wang Y."/>
            <person name="Chen S."/>
        </authorList>
    </citation>
    <scope>NUCLEOTIDE SEQUENCE [LARGE SCALE GENOMIC DNA]</scope>
    <source>
        <strain evidence="1 2">ZZ0214-1</strain>
    </source>
</reference>
<name>A0A2G8RT93_9APHY</name>
<dbReference type="STRING" id="1077348.A0A2G8RT93"/>
<dbReference type="OrthoDB" id="2753952at2759"/>